<protein>
    <recommendedName>
        <fullName evidence="4">Gliding motility-associated C-terminal domain-containing protein</fullName>
    </recommendedName>
</protein>
<name>A0A4Q1K5V3_9FLAO</name>
<dbReference type="EMBL" id="SBKO01000001">
    <property type="protein sequence ID" value="RXR20982.1"/>
    <property type="molecule type" value="Genomic_DNA"/>
</dbReference>
<proteinExistence type="predicted"/>
<reference evidence="3" key="1">
    <citation type="submission" date="2019-01" db="EMBL/GenBank/DDBJ databases">
        <title>Cytophagaceae bacterium strain CAR-16.</title>
        <authorList>
            <person name="Chen W.-M."/>
        </authorList>
    </citation>
    <scope>NUCLEOTIDE SEQUENCE [LARGE SCALE GENOMIC DNA]</scope>
    <source>
        <strain evidence="3">LLJ-11</strain>
    </source>
</reference>
<evidence type="ECO:0000313" key="2">
    <source>
        <dbReference type="EMBL" id="RXR20982.1"/>
    </source>
</evidence>
<feature type="signal peptide" evidence="1">
    <location>
        <begin position="1"/>
        <end position="29"/>
    </location>
</feature>
<evidence type="ECO:0000256" key="1">
    <source>
        <dbReference type="SAM" id="SignalP"/>
    </source>
</evidence>
<dbReference type="InterPro" id="IPR013783">
    <property type="entry name" value="Ig-like_fold"/>
</dbReference>
<keyword evidence="3" id="KW-1185">Reference proteome</keyword>
<comment type="caution">
    <text evidence="2">The sequence shown here is derived from an EMBL/GenBank/DDBJ whole genome shotgun (WGS) entry which is preliminary data.</text>
</comment>
<dbReference type="OrthoDB" id="678019at2"/>
<gene>
    <name evidence="2" type="ORF">EQG63_03320</name>
</gene>
<evidence type="ECO:0000313" key="3">
    <source>
        <dbReference type="Proteomes" id="UP000290283"/>
    </source>
</evidence>
<dbReference type="AlphaFoldDB" id="A0A4Q1K5V3"/>
<accession>A0A4Q1K5V3</accession>
<dbReference type="RefSeq" id="WP_129434411.1">
    <property type="nucleotide sequence ID" value="NZ_SBKO01000001.1"/>
</dbReference>
<evidence type="ECO:0008006" key="4">
    <source>
        <dbReference type="Google" id="ProtNLM"/>
    </source>
</evidence>
<keyword evidence="1" id="KW-0732">Signal</keyword>
<sequence length="481" mass="51655">MKKHSLNTINKLVKTLTLMFLFFSFYTNAQTINPPIKSFGNICASPSFNSYTANFDFSGFGAGTTFVLEMSNAAGSFSTLTPISIISSQTATSPGSFTFSVPANTTTAGQNYVLRVRSISPAITSGPSTPAFNAYYKAYNNSFTINNNLTSINICGNSGTLSVDAGSSSPRNFAGLKYKWYRNNVLIAGQTNFSLPVTTPGAYYAELDYGGCSSSLTTSQTINVNFVTSASSYTIVSSLGTDICPGTPTTLSTEQGHSYQWKRNDVSIPGATQYAYITDVPGSYKVVVGPGSPCQSDSNTIVLNAESFNLSVDALLPPAKNRILEGDTLTVTATTDATSPTYEWFKDDVAVTPANITPTIAITQPGKYKIVVNQTASCSFSKKLEFDVIFGAVALTVPNVISPNNGDDSNDTWVIPNEYANLEHEIIIMDNYGKIVLQKTNYLSDWPAPGSIEVKSVNPVYFYIINKNGSPIKKGSITIIQ</sequence>
<dbReference type="Pfam" id="PF13585">
    <property type="entry name" value="CHU_C"/>
    <property type="match status" value="1"/>
</dbReference>
<dbReference type="Proteomes" id="UP000290283">
    <property type="component" value="Unassembled WGS sequence"/>
</dbReference>
<dbReference type="Gene3D" id="2.60.40.10">
    <property type="entry name" value="Immunoglobulins"/>
    <property type="match status" value="1"/>
</dbReference>
<organism evidence="2 3">
    <name type="scientific">Flavobacterium amnicola</name>
    <dbReference type="NCBI Taxonomy" id="2506422"/>
    <lineage>
        <taxon>Bacteria</taxon>
        <taxon>Pseudomonadati</taxon>
        <taxon>Bacteroidota</taxon>
        <taxon>Flavobacteriia</taxon>
        <taxon>Flavobacteriales</taxon>
        <taxon>Flavobacteriaceae</taxon>
        <taxon>Flavobacterium</taxon>
    </lineage>
</organism>
<feature type="chain" id="PRO_5020444879" description="Gliding motility-associated C-terminal domain-containing protein" evidence="1">
    <location>
        <begin position="30"/>
        <end position="481"/>
    </location>
</feature>